<proteinExistence type="predicted"/>
<gene>
    <name evidence="1" type="ORF">LCGC14_3086060</name>
</gene>
<sequence>MAAITDVLGCTFDGAAFCPAHCPDKDRCEDEHGAIFADSEWDCEPSCDRCSELIEVRVRLPEGLTTMTPSPWEIEGRNIVKATDILVDTPSPEALDKIVQTFGGNLVGGPEHFRRVEGHYVVRCFGDPGFMEATLTHQGYATVIRRLEELL</sequence>
<reference evidence="1" key="1">
    <citation type="journal article" date="2015" name="Nature">
        <title>Complex archaea that bridge the gap between prokaryotes and eukaryotes.</title>
        <authorList>
            <person name="Spang A."/>
            <person name="Saw J.H."/>
            <person name="Jorgensen S.L."/>
            <person name="Zaremba-Niedzwiedzka K."/>
            <person name="Martijn J."/>
            <person name="Lind A.E."/>
            <person name="van Eijk R."/>
            <person name="Schleper C."/>
            <person name="Guy L."/>
            <person name="Ettema T.J."/>
        </authorList>
    </citation>
    <scope>NUCLEOTIDE SEQUENCE</scope>
</reference>
<accession>A0A0F8X0G1</accession>
<organism evidence="1">
    <name type="scientific">marine sediment metagenome</name>
    <dbReference type="NCBI Taxonomy" id="412755"/>
    <lineage>
        <taxon>unclassified sequences</taxon>
        <taxon>metagenomes</taxon>
        <taxon>ecological metagenomes</taxon>
    </lineage>
</organism>
<protein>
    <submittedName>
        <fullName evidence="1">Uncharacterized protein</fullName>
    </submittedName>
</protein>
<dbReference type="EMBL" id="LAZR01066060">
    <property type="protein sequence ID" value="KKK54305.1"/>
    <property type="molecule type" value="Genomic_DNA"/>
</dbReference>
<name>A0A0F8X0G1_9ZZZZ</name>
<evidence type="ECO:0000313" key="1">
    <source>
        <dbReference type="EMBL" id="KKK54305.1"/>
    </source>
</evidence>
<comment type="caution">
    <text evidence="1">The sequence shown here is derived from an EMBL/GenBank/DDBJ whole genome shotgun (WGS) entry which is preliminary data.</text>
</comment>
<dbReference type="AlphaFoldDB" id="A0A0F8X0G1"/>